<name>A0A367KMY1_RHIST</name>
<evidence type="ECO:0000313" key="1">
    <source>
        <dbReference type="EMBL" id="RCI03511.1"/>
    </source>
</evidence>
<dbReference type="EMBL" id="PJQM01000992">
    <property type="protein sequence ID" value="RCI03511.1"/>
    <property type="molecule type" value="Genomic_DNA"/>
</dbReference>
<dbReference type="OrthoDB" id="2357290at2759"/>
<protein>
    <submittedName>
        <fullName evidence="1">Uncharacterized protein</fullName>
    </submittedName>
</protein>
<dbReference type="Proteomes" id="UP000253551">
    <property type="component" value="Unassembled WGS sequence"/>
</dbReference>
<organism evidence="1 2">
    <name type="scientific">Rhizopus stolonifer</name>
    <name type="common">Rhizopus nigricans</name>
    <dbReference type="NCBI Taxonomy" id="4846"/>
    <lineage>
        <taxon>Eukaryota</taxon>
        <taxon>Fungi</taxon>
        <taxon>Fungi incertae sedis</taxon>
        <taxon>Mucoromycota</taxon>
        <taxon>Mucoromycotina</taxon>
        <taxon>Mucoromycetes</taxon>
        <taxon>Mucorales</taxon>
        <taxon>Mucorineae</taxon>
        <taxon>Rhizopodaceae</taxon>
        <taxon>Rhizopus</taxon>
    </lineage>
</organism>
<proteinExistence type="predicted"/>
<gene>
    <name evidence="1" type="ORF">CU098_012160</name>
</gene>
<evidence type="ECO:0000313" key="2">
    <source>
        <dbReference type="Proteomes" id="UP000253551"/>
    </source>
</evidence>
<reference evidence="1 2" key="1">
    <citation type="journal article" date="2018" name="G3 (Bethesda)">
        <title>Phylogenetic and Phylogenomic Definition of Rhizopus Species.</title>
        <authorList>
            <person name="Gryganskyi A.P."/>
            <person name="Golan J."/>
            <person name="Dolatabadi S."/>
            <person name="Mondo S."/>
            <person name="Robb S."/>
            <person name="Idnurm A."/>
            <person name="Muszewska A."/>
            <person name="Steczkiewicz K."/>
            <person name="Masonjones S."/>
            <person name="Liao H.L."/>
            <person name="Gajdeczka M.T."/>
            <person name="Anike F."/>
            <person name="Vuek A."/>
            <person name="Anishchenko I.M."/>
            <person name="Voigt K."/>
            <person name="de Hoog G.S."/>
            <person name="Smith M.E."/>
            <person name="Heitman J."/>
            <person name="Vilgalys R."/>
            <person name="Stajich J.E."/>
        </authorList>
    </citation>
    <scope>NUCLEOTIDE SEQUENCE [LARGE SCALE GENOMIC DNA]</scope>
    <source>
        <strain evidence="1 2">LSU 92-RS-03</strain>
    </source>
</reference>
<dbReference type="AlphaFoldDB" id="A0A367KMY1"/>
<sequence>MLCFIPLFIGAVLADKALWTLVSPVANQLETPGHAMSFNYTINAMSTDPQQQTLLGNKPNYPRSLDVYFQWTTKNESQKIQLTATKSLVTDPYPGGIKDKSYEHIWRLPNCRFFKRYQPEQWTFSLLFQPVYENIIAKPMSVPLTLSLNQTLPSTHGKHHRNNQECL</sequence>
<accession>A0A367KMY1</accession>
<keyword evidence="2" id="KW-1185">Reference proteome</keyword>
<comment type="caution">
    <text evidence="1">The sequence shown here is derived from an EMBL/GenBank/DDBJ whole genome shotgun (WGS) entry which is preliminary data.</text>
</comment>